<comment type="caution">
    <text evidence="7">Lacks conserved residue(s) required for the propagation of feature annotation.</text>
</comment>
<feature type="coiled-coil region" evidence="8">
    <location>
        <begin position="2497"/>
        <end position="2531"/>
    </location>
</feature>
<organism evidence="11 12">
    <name type="scientific">Ceratosolen solmsi marchali</name>
    <dbReference type="NCBI Taxonomy" id="326594"/>
    <lineage>
        <taxon>Eukaryota</taxon>
        <taxon>Metazoa</taxon>
        <taxon>Ecdysozoa</taxon>
        <taxon>Arthropoda</taxon>
        <taxon>Hexapoda</taxon>
        <taxon>Insecta</taxon>
        <taxon>Pterygota</taxon>
        <taxon>Neoptera</taxon>
        <taxon>Endopterygota</taxon>
        <taxon>Hymenoptera</taxon>
        <taxon>Apocrita</taxon>
        <taxon>Proctotrupomorpha</taxon>
        <taxon>Chalcidoidea</taxon>
        <taxon>Agaonidae</taxon>
        <taxon>Agaoninae</taxon>
        <taxon>Ceratosolen</taxon>
    </lineage>
</organism>
<dbReference type="GeneID" id="105359200"/>
<dbReference type="PANTHER" id="PTHR23345">
    <property type="entry name" value="VITELLOGENIN-RELATED"/>
    <property type="match status" value="1"/>
</dbReference>
<evidence type="ECO:0000313" key="11">
    <source>
        <dbReference type="Proteomes" id="UP000695007"/>
    </source>
</evidence>
<evidence type="ECO:0000256" key="2">
    <source>
        <dbReference type="ARBA" id="ARBA00022448"/>
    </source>
</evidence>
<dbReference type="Gene3D" id="1.25.10.10">
    <property type="entry name" value="Leucine-rich Repeat Variant"/>
    <property type="match status" value="1"/>
</dbReference>
<dbReference type="PROSITE" id="PS51233">
    <property type="entry name" value="VWFD"/>
    <property type="match status" value="1"/>
</dbReference>
<evidence type="ECO:0000259" key="10">
    <source>
        <dbReference type="PROSITE" id="PS51233"/>
    </source>
</evidence>
<feature type="domain" description="VWFD" evidence="10">
    <location>
        <begin position="2775"/>
        <end position="2941"/>
    </location>
</feature>
<evidence type="ECO:0000313" key="12">
    <source>
        <dbReference type="RefSeq" id="XP_011494022.1"/>
    </source>
</evidence>
<dbReference type="Pfam" id="PF09172">
    <property type="entry name" value="Vit_open_b-sht"/>
    <property type="match status" value="1"/>
</dbReference>
<evidence type="ECO:0000256" key="3">
    <source>
        <dbReference type="ARBA" id="ARBA00022525"/>
    </source>
</evidence>
<dbReference type="PROSITE" id="PS51211">
    <property type="entry name" value="VITELLOGENIN"/>
    <property type="match status" value="1"/>
</dbReference>
<dbReference type="InterPro" id="IPR050733">
    <property type="entry name" value="Vitellogenin/Apolipophorin"/>
</dbReference>
<dbReference type="InterPro" id="IPR001846">
    <property type="entry name" value="VWF_type-D"/>
</dbReference>
<dbReference type="GO" id="GO:0005319">
    <property type="term" value="F:lipid transporter activity"/>
    <property type="evidence" value="ECO:0007669"/>
    <property type="project" value="InterPro"/>
</dbReference>
<keyword evidence="2" id="KW-0813">Transport</keyword>
<sequence>MHSDHSYKEGQTYTYALEGRSVSLVTEGQGEAYLKLKADVELAVKPDCVRQLRLKNVQVNGAAVAQDDLEKYALQFNYHHGHIDTELCAEAGDSQASLNIKRAVISLFQSSVVEEEGSTSRHEIDVLGGCLTDFTFTKEGDVQIVHKNRNLNHCSNRENIKQGLFSGVVNPSAGIQSTPLVGAHQEVQLRFKNGVLEKAVSTETYKLRPFSNGDAGAKTVIETTLTFKGKKEDSPTAPVSLPKSLIFEPPHPVIKSSVESIEKALQPIHKDDAEAVKPEEARKFSELIRVLRTSNKNDILTVYHRIKAGAGYDKERDKNALLDALYRTGTGESAEVVVELIKNKEISHLQALLYYSNLAFIQHVNLASVTAIVTLLDQPNLARVGYLGIGQIIGRYCQYHSCQNVPEIKSALEKIVAKVKDGKADKRSDENVIVAALKGLGNAKYLDDATLEKLANIAADKGVRNRVRVAAIEALPTKCSMVWKNVLFKTFADQEEDSEIRIKTYLSFVSCPCVKVAKEIKEVLDNEKVYQVGSFITSHLRNLRASADPFKQDAKAHFGQIKSRTKFPEDFRKFSFNNELSYSLDAFGIGATAERNVIFSQNSFVPRSATLNLTTEIFGHSFNFLELSTRAENLDRLIEHFFGPKGTVAVQKPLDIAKNAYRGLNELPLYILKRFETSMRAKRDVKQADLDKFSNSVQLRGNEVDENVDLDLSIKLFGAELAFLSYEGTGKTYNSQQIVDKIFSCFDQAVNKIKNLNYDIEKHIYFLDAEFIYPTGLGVALNLGLTGSSVVRTKINSKIDIPAIFKNPKNAAVKIAIEPSASVELVGDIVVADGFGAESGIKLVTTLHTATGYDLNVKNLDGKGIDVSLGVPKRKQEIISISSDVLYSSGKPNNYSPVKFSKGKERSDCFDQFTAPLGFTVCGHISYPYDNIAALQKKPLYPLNGPFKFYVTVENNDVTSYHFKALYNDKNPKDRSLEILLETPNSRTSRYVSLMLQAAVEPEFKVKFLFDSPINKASAEALVKRDAQEQSLTVTIRNGQIEYFARVGVEALGGSKYKPVLEYKVPEHIEKLAGLKADKKASGKGGQVHQVEGSVEVADHDGGKKYVFNDVQLISNGHKIIGIDGNAVSTPKSIEIDVSLSYTNEKLGFKVDGKRLGEHQYVLSASALPSKNPENSFGIEWDYHRQKTRWDHKFAFVQGADLKSNDHRLQLTQSAEYNFEPSQFSLSTKNKLTYPKAALVVKFDGALNKQSLKTEAEFKYDKFKFGAELAGKINVNKVGDYDVEFNAEVLENKVKLLSKRSIVDETTSKFENLLKLTPGGTYQADATIKWQVKKNDVNVVVGADINLNSKKIKLDTGFEHVPEKLNNYVQIIGNGVKYVDYSLKIHKGLEPTGDLILNLKNYLTTSGHFAYKSGTGNAEITINIPKINREIKGDGIVSISGSKYNAKLGLAYDASKDPSKKIEINTMTDLTRNSISSNNVIKILTYKTEVNLLGNREGDLYNGKQNGIVDILLPNGRYLMWKIDRTAARKDDKIEAKGMFEVADYVTKGGEGKKLIVNFNANIASVKERLFDTAYQIKYVHNNGKDLILDITGKNLAQPNSEKKSGAANVKVSGSFVPYTAGVTAAADYERKNVAFKGTAYRGSDFVIESNVNYAFGNEIDKPTTYKGDVQAKLPSDVLKNIKLEFDNSMLIVKDGNVEITRSKILTYNDNKKIKIDTHYKHSGEYNFEALGTFARTFSLSLKVLDKPTLTVNENYNHDLTGDLKKIQEKGSIKFGDKEVTSNVDLQWLPEFNKVSVNGKFTTPFEKLKNIDLQVDHKRDNEKSRKTEVSLTVDGVKYTQTTAIELEEAPGIHLVFTYPAGKTELLAKFKKLGENEYSGDYKLLTPKGFITVDGRVKLESVDDFVLNVNFDSDKFKYRKIHAEIANKPSSQDGRRIFITVTSEGKNLVTGSTNYKRHEEDKKVTLEGSGSLKVGENTKSSSFKYVRKQLTRESDKEVGVAIILNTSFGRSAIVGELKLSDKEVHVFNSYCEQSKDCAHFKLQSTLDTDHLTHLNHNLQVEVNLKKFNVPVEFGLMSGTKYADYSLDHQANLYLHSSKDRTQYTYHVYFNKRESAAVLSLPSRELAIVAFHDVPAIKHSGAYKIDVSLYLDRKNKPAEKTSLICSGDINVDKNTVAINGEAKFTYPFQTKDMIVKGKLHVGGEQLLDANVDIDVFNTKNDKIIATAKLVRVAQPKGYNVTSNFNLRSKGQQLDVKVDQHYAVKPYSIDLGSAIFYTDKNQKPKSLGAYLIANLEQIDLFAYIPDKELVKSHTAISVSKHSHKFETEFSLLGKPPVAINYELKDYNSFTFDLGRKDDGKNKIVANGKVVLGQLAEIHADAFKDGSKLDLFHLLIHLDEGKFMKPDFAYNNKNIIATVNKFREQIVERIKQLKQVSEGIGKEVVAELTDFFEHLKKAKPSFKPLVTYFEAELVKLKNELHADQTIKEIQDILNKTFGGLIAAITETVKKFAEHFEELQEQLNDICNKLQQAIKSTYPQLKESFDKVFKVCVTVFDTACKLATAYVEAILKVLNEHQKDIEELVSVASELIQDIAKIVVKGATQIEKEVKEFVQLLVQQVRALPIYEVAQRMLKEIVNYRLPDYIIGPIEEFCNNIKNLLPTQELKDFFTTVYNYILKHVKHHDVDDSSEVKKIYSQAWNAIRSIIHLLQSHATVENVFGFLETQFPVDISYLRKLPGLSTIRLSVLKLLLNRELPSVSDLYYVYRPIHHAHDMFPPSKKYGFFGDGGYVITFDGRQFVFSGTCNYILAQDMQDGNFSVVGEYANGNLVSVTITEPGESATIKSNGNILINNKPADYPASTKNLEAYLATPFRRIKSKYGAKVVCKIGSGLYCYLKVSGFYHGRLRGLLGDANNEPSDDYILPSGKVTASTSDFGNAYKLNPSCAATSSKEGEAARAPICSKYFSSDSKLSSCFNYVDPKAFRQVCDQLIGSGQKSGACIAAHSYTVLCSSRDISINPPKDCVQCKVGDSYIDGGDSFSVKIPRKQADIIFVVEQEADNEKAFKELVKPLMGEIRTELKQQGIT</sequence>
<accession>A0AAJ6VJS7</accession>
<proteinExistence type="predicted"/>
<dbReference type="InterPro" id="IPR015819">
    <property type="entry name" value="Lipid_transp_b-sht_shell"/>
</dbReference>
<dbReference type="Pfam" id="PF00094">
    <property type="entry name" value="VWD"/>
    <property type="match status" value="1"/>
</dbReference>
<dbReference type="CTD" id="43827"/>
<dbReference type="SUPFAM" id="SSF56968">
    <property type="entry name" value="Lipovitellin-phosvitin complex, beta-sheet shell regions"/>
    <property type="match status" value="2"/>
</dbReference>
<feature type="disulfide bond" evidence="7">
    <location>
        <begin position="397"/>
        <end position="402"/>
    </location>
</feature>
<keyword evidence="7" id="KW-1015">Disulfide bond</keyword>
<dbReference type="Gene3D" id="2.30.230.10">
    <property type="entry name" value="Lipovitellin, beta-sheet shell regions, chain A"/>
    <property type="match status" value="1"/>
</dbReference>
<dbReference type="Gene3D" id="2.20.50.20">
    <property type="entry name" value="Lipovitellin. Chain A, domain 3"/>
    <property type="match status" value="1"/>
</dbReference>
<comment type="subcellular location">
    <subcellularLocation>
        <location evidence="1">Secreted</location>
    </subcellularLocation>
</comment>
<gene>
    <name evidence="12" type="primary">LOC105359200</name>
</gene>
<evidence type="ECO:0000259" key="9">
    <source>
        <dbReference type="PROSITE" id="PS51211"/>
    </source>
</evidence>
<dbReference type="Gene3D" id="2.20.80.10">
    <property type="entry name" value="Lipovitellin-phosvitin complex, chain A, domain 4"/>
    <property type="match status" value="1"/>
</dbReference>
<protein>
    <submittedName>
        <fullName evidence="12">Apolipophorins-like</fullName>
    </submittedName>
</protein>
<dbReference type="InterPro" id="IPR011989">
    <property type="entry name" value="ARM-like"/>
</dbReference>
<dbReference type="InterPro" id="IPR015255">
    <property type="entry name" value="Vitellinogen_open_b-sht"/>
</dbReference>
<dbReference type="KEGG" id="csol:105359200"/>
<dbReference type="Pfam" id="PF06448">
    <property type="entry name" value="DUF1081"/>
    <property type="match status" value="1"/>
</dbReference>
<dbReference type="Gene3D" id="1.25.10.20">
    <property type="entry name" value="Vitellinogen, superhelical"/>
    <property type="match status" value="1"/>
</dbReference>
<keyword evidence="5" id="KW-0445">Lipid transport</keyword>
<evidence type="ECO:0000256" key="5">
    <source>
        <dbReference type="ARBA" id="ARBA00023055"/>
    </source>
</evidence>
<dbReference type="InterPro" id="IPR001747">
    <property type="entry name" value="Vitellogenin_N"/>
</dbReference>
<dbReference type="GO" id="GO:0005576">
    <property type="term" value="C:extracellular region"/>
    <property type="evidence" value="ECO:0007669"/>
    <property type="project" value="UniProtKB-SubCell"/>
</dbReference>
<keyword evidence="3" id="KW-0964">Secreted</keyword>
<evidence type="ECO:0000256" key="4">
    <source>
        <dbReference type="ARBA" id="ARBA00022729"/>
    </source>
</evidence>
<dbReference type="InterPro" id="IPR011030">
    <property type="entry name" value="Lipovitellin_superhlx_dom"/>
</dbReference>
<keyword evidence="6" id="KW-0325">Glycoprotein</keyword>
<keyword evidence="4" id="KW-0732">Signal</keyword>
<dbReference type="InterPro" id="IPR016024">
    <property type="entry name" value="ARM-type_fold"/>
</dbReference>
<reference evidence="12" key="1">
    <citation type="submission" date="2025-08" db="UniProtKB">
        <authorList>
            <consortium name="RefSeq"/>
        </authorList>
    </citation>
    <scope>IDENTIFICATION</scope>
</reference>
<dbReference type="Proteomes" id="UP000695007">
    <property type="component" value="Unplaced"/>
</dbReference>
<dbReference type="SUPFAM" id="SSF48431">
    <property type="entry name" value="Lipovitellin-phosvitin complex, superhelical domain"/>
    <property type="match status" value="1"/>
</dbReference>
<feature type="domain" description="Vitellogenin" evidence="9">
    <location>
        <begin position="7"/>
        <end position="609"/>
    </location>
</feature>
<evidence type="ECO:0000256" key="1">
    <source>
        <dbReference type="ARBA" id="ARBA00004613"/>
    </source>
</evidence>
<keyword evidence="11" id="KW-1185">Reference proteome</keyword>
<evidence type="ECO:0000256" key="7">
    <source>
        <dbReference type="PROSITE-ProRule" id="PRU00557"/>
    </source>
</evidence>
<dbReference type="Pfam" id="PF01347">
    <property type="entry name" value="Vitellogenin_N"/>
    <property type="match status" value="1"/>
</dbReference>
<evidence type="ECO:0000256" key="6">
    <source>
        <dbReference type="ARBA" id="ARBA00023180"/>
    </source>
</evidence>
<dbReference type="InterPro" id="IPR009454">
    <property type="entry name" value="Lipid_transpt_open_b-sht"/>
</dbReference>
<dbReference type="SMART" id="SM00216">
    <property type="entry name" value="VWD"/>
    <property type="match status" value="1"/>
</dbReference>
<dbReference type="InterPro" id="IPR015817">
    <property type="entry name" value="Vitellinogen_open_b-sht_sub1"/>
</dbReference>
<dbReference type="SMART" id="SM00638">
    <property type="entry name" value="LPD_N"/>
    <property type="match status" value="1"/>
</dbReference>
<evidence type="ECO:0000256" key="8">
    <source>
        <dbReference type="SAM" id="Coils"/>
    </source>
</evidence>
<dbReference type="RefSeq" id="XP_011494022.1">
    <property type="nucleotide sequence ID" value="XM_011495720.1"/>
</dbReference>
<dbReference type="SMART" id="SM01169">
    <property type="entry name" value="DUF1943"/>
    <property type="match status" value="1"/>
</dbReference>
<dbReference type="SUPFAM" id="SSF48371">
    <property type="entry name" value="ARM repeat"/>
    <property type="match status" value="1"/>
</dbReference>
<dbReference type="InterPro" id="IPR015816">
    <property type="entry name" value="Vitellinogen_b-sht_N"/>
</dbReference>
<keyword evidence="8" id="KW-0175">Coiled coil</keyword>
<name>A0AAJ6VJS7_9HYME</name>
<dbReference type="PANTHER" id="PTHR23345:SF36">
    <property type="entry name" value="APOLIPOPHORINS"/>
    <property type="match status" value="1"/>
</dbReference>